<dbReference type="AlphaFoldDB" id="A0A7W7MNT3"/>
<dbReference type="Pfam" id="PF08240">
    <property type="entry name" value="ADH_N"/>
    <property type="match status" value="1"/>
</dbReference>
<organism evidence="5 6">
    <name type="scientific">Actinoplanes digitatis</name>
    <dbReference type="NCBI Taxonomy" id="1868"/>
    <lineage>
        <taxon>Bacteria</taxon>
        <taxon>Bacillati</taxon>
        <taxon>Actinomycetota</taxon>
        <taxon>Actinomycetes</taxon>
        <taxon>Micromonosporales</taxon>
        <taxon>Micromonosporaceae</taxon>
        <taxon>Actinoplanes</taxon>
    </lineage>
</organism>
<comment type="caution">
    <text evidence="5">The sequence shown here is derived from an EMBL/GenBank/DDBJ whole genome shotgun (WGS) entry which is preliminary data.</text>
</comment>
<dbReference type="InterPro" id="IPR013149">
    <property type="entry name" value="ADH-like_C"/>
</dbReference>
<dbReference type="SUPFAM" id="SSF50129">
    <property type="entry name" value="GroES-like"/>
    <property type="match status" value="1"/>
</dbReference>
<dbReference type="GO" id="GO:0016491">
    <property type="term" value="F:oxidoreductase activity"/>
    <property type="evidence" value="ECO:0007669"/>
    <property type="project" value="UniProtKB-KW"/>
</dbReference>
<accession>A0A7W7MNT3</accession>
<dbReference type="Proteomes" id="UP000578112">
    <property type="component" value="Unassembled WGS sequence"/>
</dbReference>
<evidence type="ECO:0000313" key="6">
    <source>
        <dbReference type="Proteomes" id="UP000578112"/>
    </source>
</evidence>
<dbReference type="PANTHER" id="PTHR43401">
    <property type="entry name" value="L-THREONINE 3-DEHYDROGENASE"/>
    <property type="match status" value="1"/>
</dbReference>
<name>A0A7W7MNT3_9ACTN</name>
<dbReference type="Pfam" id="PF00107">
    <property type="entry name" value="ADH_zinc_N"/>
    <property type="match status" value="1"/>
</dbReference>
<evidence type="ECO:0000256" key="1">
    <source>
        <dbReference type="ARBA" id="ARBA00001947"/>
    </source>
</evidence>
<keyword evidence="2" id="KW-0560">Oxidoreductase</keyword>
<dbReference type="PANTHER" id="PTHR43401:SF2">
    <property type="entry name" value="L-THREONINE 3-DEHYDROGENASE"/>
    <property type="match status" value="1"/>
</dbReference>
<dbReference type="Gene3D" id="3.90.180.10">
    <property type="entry name" value="Medium-chain alcohol dehydrogenases, catalytic domain"/>
    <property type="match status" value="1"/>
</dbReference>
<dbReference type="InterPro" id="IPR036291">
    <property type="entry name" value="NAD(P)-bd_dom_sf"/>
</dbReference>
<evidence type="ECO:0000313" key="5">
    <source>
        <dbReference type="EMBL" id="MBB4760684.1"/>
    </source>
</evidence>
<sequence>MTMRAVLTDLSVPRYLLTAAAQHLPRGIGRGTGWGLSGMISLRDDLATPVLPEAPGWVLLRPELSGICGSDTAVAQAKSSRVLSAFYAARRQIFGHEIVAVVDRTGPGTTSVSPGDRVAIDPVLSCAHRGFAPCRSCREGFPYVCERFDLPGSSRCRSSTLGFDAALGGGWGQYVVAHQSQLHRLGALPSHRAVLSEPASIALHAALHWRRRGDRAVVTGPGTIGLLLIAALRRLHPDLDITAVGPGAFSRDRAVRAGADRALEPGPRVVESLALLHGGRVIRPRLTRTPLLEQGVDVVFDCVALPASLDLGLHLLRPTGMLVLVGGAGRQRVDWSLVWNRQLTVQGTVNSGPEPRLDGRTTMSQVVEWLADPSYAVDDVLTHTFGLDDWRTALRTASAGPRANAVKVALRPNPDIALVQ</sequence>
<feature type="domain" description="Alcohol dehydrogenase-like N-terminal" evidence="4">
    <location>
        <begin position="55"/>
        <end position="185"/>
    </location>
</feature>
<dbReference type="InterPro" id="IPR050129">
    <property type="entry name" value="Zn_alcohol_dh"/>
</dbReference>
<gene>
    <name evidence="5" type="ORF">BJ971_001240</name>
</gene>
<comment type="cofactor">
    <cofactor evidence="1">
        <name>Zn(2+)</name>
        <dbReference type="ChEBI" id="CHEBI:29105"/>
    </cofactor>
</comment>
<dbReference type="InterPro" id="IPR013154">
    <property type="entry name" value="ADH-like_N"/>
</dbReference>
<proteinExistence type="predicted"/>
<reference evidence="5 6" key="1">
    <citation type="submission" date="2020-08" db="EMBL/GenBank/DDBJ databases">
        <title>Sequencing the genomes of 1000 actinobacteria strains.</title>
        <authorList>
            <person name="Klenk H.-P."/>
        </authorList>
    </citation>
    <scope>NUCLEOTIDE SEQUENCE [LARGE SCALE GENOMIC DNA]</scope>
    <source>
        <strain evidence="5 6">DSM 43149</strain>
    </source>
</reference>
<evidence type="ECO:0000256" key="2">
    <source>
        <dbReference type="ARBA" id="ARBA00023002"/>
    </source>
</evidence>
<dbReference type="Gene3D" id="3.40.50.720">
    <property type="entry name" value="NAD(P)-binding Rossmann-like Domain"/>
    <property type="match status" value="1"/>
</dbReference>
<dbReference type="EMBL" id="JACHNH010000001">
    <property type="protein sequence ID" value="MBB4760684.1"/>
    <property type="molecule type" value="Genomic_DNA"/>
</dbReference>
<dbReference type="RefSeq" id="WP_239087462.1">
    <property type="nucleotide sequence ID" value="NZ_BOMK01000028.1"/>
</dbReference>
<keyword evidence="6" id="KW-1185">Reference proteome</keyword>
<evidence type="ECO:0000259" key="4">
    <source>
        <dbReference type="Pfam" id="PF08240"/>
    </source>
</evidence>
<feature type="domain" description="Alcohol dehydrogenase-like C-terminal" evidence="3">
    <location>
        <begin position="224"/>
        <end position="370"/>
    </location>
</feature>
<evidence type="ECO:0000259" key="3">
    <source>
        <dbReference type="Pfam" id="PF00107"/>
    </source>
</evidence>
<dbReference type="SUPFAM" id="SSF51735">
    <property type="entry name" value="NAD(P)-binding Rossmann-fold domains"/>
    <property type="match status" value="1"/>
</dbReference>
<protein>
    <submittedName>
        <fullName evidence="5">Threonine dehydrogenase-like Zn-dependent dehydrogenase</fullName>
    </submittedName>
</protein>
<dbReference type="InterPro" id="IPR011032">
    <property type="entry name" value="GroES-like_sf"/>
</dbReference>